<name>A0A2T7UX05_9RHOB</name>
<organism evidence="2 3">
    <name type="scientific">Pararhodobacter aggregans</name>
    <dbReference type="NCBI Taxonomy" id="404875"/>
    <lineage>
        <taxon>Bacteria</taxon>
        <taxon>Pseudomonadati</taxon>
        <taxon>Pseudomonadota</taxon>
        <taxon>Alphaproteobacteria</taxon>
        <taxon>Rhodobacterales</taxon>
        <taxon>Paracoccaceae</taxon>
        <taxon>Pararhodobacter</taxon>
    </lineage>
</organism>
<gene>
    <name evidence="2" type="ORF">DDE23_02040</name>
</gene>
<evidence type="ECO:0000313" key="3">
    <source>
        <dbReference type="Proteomes" id="UP000244810"/>
    </source>
</evidence>
<evidence type="ECO:0000313" key="2">
    <source>
        <dbReference type="EMBL" id="PVE49212.1"/>
    </source>
</evidence>
<comment type="caution">
    <text evidence="2">The sequence shown here is derived from an EMBL/GenBank/DDBJ whole genome shotgun (WGS) entry which is preliminary data.</text>
</comment>
<feature type="compositionally biased region" description="Basic and acidic residues" evidence="1">
    <location>
        <begin position="112"/>
        <end position="126"/>
    </location>
</feature>
<dbReference type="Proteomes" id="UP000244810">
    <property type="component" value="Unassembled WGS sequence"/>
</dbReference>
<reference evidence="2 3" key="1">
    <citation type="journal article" date="2011" name="Syst. Appl. Microbiol.">
        <title>Defluviimonas denitrificans gen. nov., sp. nov., and Pararhodobacter aggregans gen. nov., sp. nov., non-phototrophic Rhodobacteraceae from the biofilter of a marine aquaculture.</title>
        <authorList>
            <person name="Foesel B.U."/>
            <person name="Drake H.L."/>
            <person name="Schramm A."/>
        </authorList>
    </citation>
    <scope>NUCLEOTIDE SEQUENCE [LARGE SCALE GENOMIC DNA]</scope>
    <source>
        <strain evidence="2 3">D1-19</strain>
    </source>
</reference>
<dbReference type="EMBL" id="QDDR01000001">
    <property type="protein sequence ID" value="PVE49212.1"/>
    <property type="molecule type" value="Genomic_DNA"/>
</dbReference>
<evidence type="ECO:0000256" key="1">
    <source>
        <dbReference type="SAM" id="MobiDB-lite"/>
    </source>
</evidence>
<proteinExistence type="predicted"/>
<dbReference type="AlphaFoldDB" id="A0A2T7UX05"/>
<keyword evidence="3" id="KW-1185">Reference proteome</keyword>
<sequence>MLGSPRFNPDRSARVPDLYRPWCPAAAGAAQAVVPADDGAGRRDDRGGAGPAGRRGTRHRAAPLAHGRGPPLAECARHRAALGHDRPAAPADLPLDRLRQPWLAGAGRGGHGARDPERLGADQRTL</sequence>
<feature type="region of interest" description="Disordered" evidence="1">
    <location>
        <begin position="32"/>
        <end position="126"/>
    </location>
</feature>
<accession>A0A2T7UX05</accession>
<protein>
    <submittedName>
        <fullName evidence="2">Uncharacterized protein</fullName>
    </submittedName>
</protein>